<protein>
    <submittedName>
        <fullName evidence="1 3">Uncharacterized protein</fullName>
    </submittedName>
</protein>
<evidence type="ECO:0000313" key="2">
    <source>
        <dbReference type="Proteomes" id="UP000492820"/>
    </source>
</evidence>
<organism evidence="1">
    <name type="scientific">Echinococcus granulosus</name>
    <name type="common">Hydatid tapeworm</name>
    <dbReference type="NCBI Taxonomy" id="6210"/>
    <lineage>
        <taxon>Eukaryota</taxon>
        <taxon>Metazoa</taxon>
        <taxon>Spiralia</taxon>
        <taxon>Lophotrochozoa</taxon>
        <taxon>Platyhelminthes</taxon>
        <taxon>Cestoda</taxon>
        <taxon>Eucestoda</taxon>
        <taxon>Cyclophyllidea</taxon>
        <taxon>Taeniidae</taxon>
        <taxon>Echinococcus</taxon>
        <taxon>Echinococcus granulosus group</taxon>
    </lineage>
</organism>
<evidence type="ECO:0000313" key="1">
    <source>
        <dbReference type="EMBL" id="CDI70132.1"/>
    </source>
</evidence>
<dbReference type="Proteomes" id="UP000492820">
    <property type="component" value="Unassembled WGS sequence"/>
</dbReference>
<accession>U6FR57</accession>
<gene>
    <name evidence="1" type="ORF">EgrG_002062000</name>
</gene>
<proteinExistence type="predicted"/>
<reference evidence="3" key="2">
    <citation type="submission" date="2020-10" db="UniProtKB">
        <authorList>
            <consortium name="WormBaseParasite"/>
        </authorList>
    </citation>
    <scope>IDENTIFICATION</scope>
</reference>
<evidence type="ECO:0000313" key="3">
    <source>
        <dbReference type="WBParaSite" id="EgrG_002062000"/>
    </source>
</evidence>
<name>U6FR57_ECHGR</name>
<reference evidence="1 2" key="1">
    <citation type="journal article" date="2013" name="Nature">
        <title>The genomes of four tapeworm species reveal adaptations to parasitism.</title>
        <authorList>
            <person name="Tsai I.J."/>
            <person name="Zarowiecki M."/>
            <person name="Holroyd N."/>
            <person name="Garciarrubio A."/>
            <person name="Sanchez-Flores A."/>
            <person name="Brooks K.L."/>
            <person name="Tracey A."/>
            <person name="Bobes R.J."/>
            <person name="Fragoso G."/>
            <person name="Sciutto E."/>
            <person name="Aslett M."/>
            <person name="Beasley H."/>
            <person name="Bennett H.M."/>
            <person name="Cai J."/>
            <person name="Camicia F."/>
            <person name="Clark R."/>
            <person name="Cucher M."/>
            <person name="De Silva N."/>
            <person name="Day T.A."/>
            <person name="Deplazes P."/>
            <person name="Estrada K."/>
            <person name="Fernandez C."/>
            <person name="Holland P.W."/>
            <person name="Hou J."/>
            <person name="Hu S."/>
            <person name="Huckvale T."/>
            <person name="Hung S.S."/>
            <person name="Kamenetzky L."/>
            <person name="Keane J.A."/>
            <person name="Kiss F."/>
            <person name="Koziol U."/>
            <person name="Lambert O."/>
            <person name="Liu K."/>
            <person name="Luo X."/>
            <person name="Luo Y."/>
            <person name="Macchiaroli N."/>
            <person name="Nichol S."/>
            <person name="Paps J."/>
            <person name="Parkinson J."/>
            <person name="Pouchkina-Stantcheva N."/>
            <person name="Riddiford N."/>
            <person name="Rosenzvit M."/>
            <person name="Salinas G."/>
            <person name="Wasmuth J.D."/>
            <person name="Zamanian M."/>
            <person name="Zheng Y."/>
            <person name="Cai X."/>
            <person name="Soberon X."/>
            <person name="Olson P.D."/>
            <person name="Laclette J.P."/>
            <person name="Brehm K."/>
            <person name="Berriman M."/>
            <person name="Garciarrubio A."/>
            <person name="Bobes R.J."/>
            <person name="Fragoso G."/>
            <person name="Sanchez-Flores A."/>
            <person name="Estrada K."/>
            <person name="Cevallos M.A."/>
            <person name="Morett E."/>
            <person name="Gonzalez V."/>
            <person name="Portillo T."/>
            <person name="Ochoa-Leyva A."/>
            <person name="Jose M.V."/>
            <person name="Sciutto E."/>
            <person name="Landa A."/>
            <person name="Jimenez L."/>
            <person name="Valdes V."/>
            <person name="Carrero J.C."/>
            <person name="Larralde C."/>
            <person name="Morales-Montor J."/>
            <person name="Limon-Lason J."/>
            <person name="Soberon X."/>
            <person name="Laclette J.P."/>
        </authorList>
    </citation>
    <scope>NUCLEOTIDE SEQUENCE [LARGE SCALE GENOMIC DNA]</scope>
</reference>
<sequence>MLDNMEFLEKHKAFQTEELPVIADFFNYLIYATVLVPPCPPPPVLPFCRIIDDLEESSTNFFLYSSSTHSTAFLRELILKTT</sequence>
<dbReference type="WBParaSite" id="EgrG_002062000">
    <property type="protein sequence ID" value="EgrG_002062000"/>
    <property type="gene ID" value="EgrG_002062000"/>
</dbReference>
<dbReference type="AlphaFoldDB" id="U6FR57"/>
<dbReference type="EMBL" id="CBLN010003745">
    <property type="protein sequence ID" value="CDI70132.1"/>
    <property type="molecule type" value="Genomic_DNA"/>
</dbReference>